<evidence type="ECO:0000256" key="3">
    <source>
        <dbReference type="ARBA" id="ARBA00012438"/>
    </source>
</evidence>
<keyword evidence="8" id="KW-0812">Transmembrane</keyword>
<dbReference type="InterPro" id="IPR003594">
    <property type="entry name" value="HATPase_dom"/>
</dbReference>
<dbReference type="EC" id="2.7.13.3" evidence="3"/>
<comment type="catalytic activity">
    <reaction evidence="1">
        <text>ATP + protein L-histidine = ADP + protein N-phospho-L-histidine.</text>
        <dbReference type="EC" id="2.7.13.3"/>
    </reaction>
</comment>
<evidence type="ECO:0000256" key="4">
    <source>
        <dbReference type="ARBA" id="ARBA00022553"/>
    </source>
</evidence>
<comment type="subcellular location">
    <subcellularLocation>
        <location evidence="2">Membrane</location>
    </subcellularLocation>
</comment>
<dbReference type="SMART" id="SM00388">
    <property type="entry name" value="HisKA"/>
    <property type="match status" value="1"/>
</dbReference>
<dbReference type="OrthoDB" id="368131at2"/>
<dbReference type="GO" id="GO:0000155">
    <property type="term" value="F:phosphorelay sensor kinase activity"/>
    <property type="evidence" value="ECO:0007669"/>
    <property type="project" value="InterPro"/>
</dbReference>
<dbReference type="Pfam" id="PF02518">
    <property type="entry name" value="HATPase_c"/>
    <property type="match status" value="1"/>
</dbReference>
<evidence type="ECO:0000256" key="5">
    <source>
        <dbReference type="ARBA" id="ARBA00022679"/>
    </source>
</evidence>
<accession>A0A374PC75</accession>
<dbReference type="InterPro" id="IPR005467">
    <property type="entry name" value="His_kinase_dom"/>
</dbReference>
<keyword evidence="4" id="KW-0597">Phosphoprotein</keyword>
<evidence type="ECO:0000256" key="2">
    <source>
        <dbReference type="ARBA" id="ARBA00004370"/>
    </source>
</evidence>
<dbReference type="SUPFAM" id="SSF55874">
    <property type="entry name" value="ATPase domain of HSP90 chaperone/DNA topoisomerase II/histidine kinase"/>
    <property type="match status" value="1"/>
</dbReference>
<feature type="transmembrane region" description="Helical" evidence="8">
    <location>
        <begin position="150"/>
        <end position="172"/>
    </location>
</feature>
<dbReference type="Gene3D" id="1.10.287.130">
    <property type="match status" value="1"/>
</dbReference>
<reference evidence="11 12" key="1">
    <citation type="submission" date="2018-08" db="EMBL/GenBank/DDBJ databases">
        <title>A genome reference for cultivated species of the human gut microbiota.</title>
        <authorList>
            <person name="Zou Y."/>
            <person name="Xue W."/>
            <person name="Luo G."/>
        </authorList>
    </citation>
    <scope>NUCLEOTIDE SEQUENCE [LARGE SCALE GENOMIC DNA]</scope>
    <source>
        <strain evidence="11 12">TM09-12</strain>
    </source>
</reference>
<dbReference type="PROSITE" id="PS50109">
    <property type="entry name" value="HIS_KIN"/>
    <property type="match status" value="1"/>
</dbReference>
<comment type="caution">
    <text evidence="11">The sequence shown here is derived from an EMBL/GenBank/DDBJ whole genome shotgun (WGS) entry which is preliminary data.</text>
</comment>
<dbReference type="Proteomes" id="UP000263014">
    <property type="component" value="Unassembled WGS sequence"/>
</dbReference>
<evidence type="ECO:0000313" key="13">
    <source>
        <dbReference type="Proteomes" id="UP000434223"/>
    </source>
</evidence>
<dbReference type="SMART" id="SM00387">
    <property type="entry name" value="HATPase_c"/>
    <property type="match status" value="1"/>
</dbReference>
<keyword evidence="6 11" id="KW-0418">Kinase</keyword>
<evidence type="ECO:0000313" key="11">
    <source>
        <dbReference type="EMBL" id="RGJ06011.1"/>
    </source>
</evidence>
<reference evidence="10 13" key="2">
    <citation type="submission" date="2019-09" db="EMBL/GenBank/DDBJ databases">
        <title>Draft genome sequencing of Hungatella hathewayi 123Y-2.</title>
        <authorList>
            <person name="Lv Q."/>
            <person name="Li S."/>
        </authorList>
    </citation>
    <scope>NUCLEOTIDE SEQUENCE [LARGE SCALE GENOMIC DNA]</scope>
    <source>
        <strain evidence="10 13">123Y-2</strain>
    </source>
</reference>
<dbReference type="Pfam" id="PF00512">
    <property type="entry name" value="HisKA"/>
    <property type="match status" value="1"/>
</dbReference>
<dbReference type="CDD" id="cd00082">
    <property type="entry name" value="HisKA"/>
    <property type="match status" value="1"/>
</dbReference>
<evidence type="ECO:0000256" key="6">
    <source>
        <dbReference type="ARBA" id="ARBA00022777"/>
    </source>
</evidence>
<dbReference type="GO" id="GO:0005886">
    <property type="term" value="C:plasma membrane"/>
    <property type="evidence" value="ECO:0007669"/>
    <property type="project" value="TreeGrafter"/>
</dbReference>
<dbReference type="InterPro" id="IPR003661">
    <property type="entry name" value="HisK_dim/P_dom"/>
</dbReference>
<evidence type="ECO:0000313" key="12">
    <source>
        <dbReference type="Proteomes" id="UP000263014"/>
    </source>
</evidence>
<sequence>MKSLMRIYFNYIATALAIIFMFVLMQFVLLAVITSKLYDNDSGGKRDSIARIYEAVDEDGQEAAACLQEMGASFAMLLDDAGTPVWSYQLPEQLNHTYTTSQVASFTRWYLEDYPVYVWGGEKGLLVVGYPKGSIWNYAVHQDMDKLKAVFTFLSLSFTSTLAAAVLILLVSGFRYYRRMRMIADSIGKLASGGSVHLAETGNVKEIAYTINRTSDRLTTQREQLEKRDEARTEWISGVSHDIRTPLSLVMGYADMIERQLDTDPKIREKAGLIRAQSVRIRNLIEDLNLASKLEYNVQPLRKKRVFLAAILRRVAADVLNSLEDAEYYPLSICIEPEFEAFSFEADEQLLFRAFQNILGNSIRHNEDGCSLGVRAWLEDGCPHVVFYDSGRGIPPSICRFLNEGQMPDGDVHLMGLRIVRQIIMAHEGTISIKEGGQEIEVRFQPVMKERD</sequence>
<keyword evidence="8" id="KW-1133">Transmembrane helix</keyword>
<dbReference type="EMBL" id="QSON01000003">
    <property type="protein sequence ID" value="RGJ06011.1"/>
    <property type="molecule type" value="Genomic_DNA"/>
</dbReference>
<dbReference type="GO" id="GO:0016036">
    <property type="term" value="P:cellular response to phosphate starvation"/>
    <property type="evidence" value="ECO:0007669"/>
    <property type="project" value="TreeGrafter"/>
</dbReference>
<keyword evidence="7" id="KW-0902">Two-component regulatory system</keyword>
<dbReference type="PANTHER" id="PTHR45453:SF1">
    <property type="entry name" value="PHOSPHATE REGULON SENSOR PROTEIN PHOR"/>
    <property type="match status" value="1"/>
</dbReference>
<keyword evidence="8" id="KW-0472">Membrane</keyword>
<dbReference type="Proteomes" id="UP000434223">
    <property type="component" value="Unassembled WGS sequence"/>
</dbReference>
<evidence type="ECO:0000313" key="10">
    <source>
        <dbReference type="EMBL" id="MUB62730.1"/>
    </source>
</evidence>
<keyword evidence="5" id="KW-0808">Transferase</keyword>
<evidence type="ECO:0000256" key="8">
    <source>
        <dbReference type="SAM" id="Phobius"/>
    </source>
</evidence>
<dbReference type="RefSeq" id="WP_006775905.1">
    <property type="nucleotide sequence ID" value="NZ_CABJBJ010000011.1"/>
</dbReference>
<gene>
    <name evidence="11" type="ORF">DXD79_08380</name>
    <name evidence="10" type="ORF">GNE07_06600</name>
</gene>
<feature type="transmembrane region" description="Helical" evidence="8">
    <location>
        <begin position="7"/>
        <end position="33"/>
    </location>
</feature>
<dbReference type="Gene3D" id="3.30.565.10">
    <property type="entry name" value="Histidine kinase-like ATPase, C-terminal domain"/>
    <property type="match status" value="1"/>
</dbReference>
<dbReference type="SUPFAM" id="SSF47384">
    <property type="entry name" value="Homodimeric domain of signal transducing histidine kinase"/>
    <property type="match status" value="1"/>
</dbReference>
<evidence type="ECO:0000256" key="7">
    <source>
        <dbReference type="ARBA" id="ARBA00023012"/>
    </source>
</evidence>
<evidence type="ECO:0000256" key="1">
    <source>
        <dbReference type="ARBA" id="ARBA00000085"/>
    </source>
</evidence>
<feature type="domain" description="Histidine kinase" evidence="9">
    <location>
        <begin position="238"/>
        <end position="433"/>
    </location>
</feature>
<dbReference type="InterPro" id="IPR050351">
    <property type="entry name" value="BphY/WalK/GraS-like"/>
</dbReference>
<organism evidence="11 12">
    <name type="scientific">Hungatella hathewayi</name>
    <dbReference type="NCBI Taxonomy" id="154046"/>
    <lineage>
        <taxon>Bacteria</taxon>
        <taxon>Bacillati</taxon>
        <taxon>Bacillota</taxon>
        <taxon>Clostridia</taxon>
        <taxon>Lachnospirales</taxon>
        <taxon>Lachnospiraceae</taxon>
        <taxon>Hungatella</taxon>
    </lineage>
</organism>
<dbReference type="EMBL" id="WNME01000003">
    <property type="protein sequence ID" value="MUB62730.1"/>
    <property type="molecule type" value="Genomic_DNA"/>
</dbReference>
<proteinExistence type="predicted"/>
<name>A0A374PC75_9FIRM</name>
<evidence type="ECO:0000259" key="9">
    <source>
        <dbReference type="PROSITE" id="PS50109"/>
    </source>
</evidence>
<dbReference type="InterPro" id="IPR036097">
    <property type="entry name" value="HisK_dim/P_sf"/>
</dbReference>
<protein>
    <recommendedName>
        <fullName evidence="3">histidine kinase</fullName>
        <ecNumber evidence="3">2.7.13.3</ecNumber>
    </recommendedName>
</protein>
<dbReference type="PANTHER" id="PTHR45453">
    <property type="entry name" value="PHOSPHATE REGULON SENSOR PROTEIN PHOR"/>
    <property type="match status" value="1"/>
</dbReference>
<dbReference type="GO" id="GO:0004721">
    <property type="term" value="F:phosphoprotein phosphatase activity"/>
    <property type="evidence" value="ECO:0007669"/>
    <property type="project" value="TreeGrafter"/>
</dbReference>
<dbReference type="AlphaFoldDB" id="A0A374PC75"/>
<dbReference type="InterPro" id="IPR036890">
    <property type="entry name" value="HATPase_C_sf"/>
</dbReference>
<dbReference type="GeneID" id="93150259"/>